<keyword evidence="6" id="KW-0418">Kinase</keyword>
<dbReference type="SUPFAM" id="SSF47384">
    <property type="entry name" value="Homodimeric domain of signal transducing histidine kinase"/>
    <property type="match status" value="1"/>
</dbReference>
<comment type="caution">
    <text evidence="6">The sequence shown here is derived from an EMBL/GenBank/DDBJ whole genome shotgun (WGS) entry which is preliminary data.</text>
</comment>
<dbReference type="SMART" id="SM00065">
    <property type="entry name" value="GAF"/>
    <property type="match status" value="1"/>
</dbReference>
<dbReference type="SUPFAM" id="SSF55781">
    <property type="entry name" value="GAF domain-like"/>
    <property type="match status" value="1"/>
</dbReference>
<dbReference type="SUPFAM" id="SSF55874">
    <property type="entry name" value="ATPase domain of HSP90 chaperone/DNA topoisomerase II/histidine kinase"/>
    <property type="match status" value="1"/>
</dbReference>
<evidence type="ECO:0000313" key="7">
    <source>
        <dbReference type="Proteomes" id="UP000199663"/>
    </source>
</evidence>
<keyword evidence="3" id="KW-0597">Phosphoprotein</keyword>
<evidence type="ECO:0000256" key="2">
    <source>
        <dbReference type="ARBA" id="ARBA00012438"/>
    </source>
</evidence>
<protein>
    <recommendedName>
        <fullName evidence="2">histidine kinase</fullName>
        <ecNumber evidence="2">2.7.13.3</ecNumber>
    </recommendedName>
</protein>
<dbReference type="CDD" id="cd00075">
    <property type="entry name" value="HATPase"/>
    <property type="match status" value="1"/>
</dbReference>
<evidence type="ECO:0000256" key="1">
    <source>
        <dbReference type="ARBA" id="ARBA00000085"/>
    </source>
</evidence>
<dbReference type="Pfam" id="PF01590">
    <property type="entry name" value="GAF"/>
    <property type="match status" value="1"/>
</dbReference>
<dbReference type="Pfam" id="PF00512">
    <property type="entry name" value="HisKA"/>
    <property type="match status" value="1"/>
</dbReference>
<keyword evidence="6" id="KW-0808">Transferase</keyword>
<dbReference type="PROSITE" id="PS50109">
    <property type="entry name" value="HIS_KIN"/>
    <property type="match status" value="1"/>
</dbReference>
<dbReference type="InterPro" id="IPR036097">
    <property type="entry name" value="HisK_dim/P_sf"/>
</dbReference>
<dbReference type="PRINTS" id="PR00344">
    <property type="entry name" value="BCTRLSENSOR"/>
</dbReference>
<dbReference type="Pfam" id="PF02518">
    <property type="entry name" value="HATPase_c"/>
    <property type="match status" value="1"/>
</dbReference>
<dbReference type="InterPro" id="IPR003018">
    <property type="entry name" value="GAF"/>
</dbReference>
<dbReference type="GO" id="GO:0016301">
    <property type="term" value="F:kinase activity"/>
    <property type="evidence" value="ECO:0007669"/>
    <property type="project" value="UniProtKB-KW"/>
</dbReference>
<organism evidence="6 7">
    <name type="scientific">Rhodonellum ikkaensis</name>
    <dbReference type="NCBI Taxonomy" id="336829"/>
    <lineage>
        <taxon>Bacteria</taxon>
        <taxon>Pseudomonadati</taxon>
        <taxon>Bacteroidota</taxon>
        <taxon>Cytophagia</taxon>
        <taxon>Cytophagales</taxon>
        <taxon>Cytophagaceae</taxon>
        <taxon>Rhodonellum</taxon>
    </lineage>
</organism>
<dbReference type="Gene3D" id="3.30.450.40">
    <property type="match status" value="1"/>
</dbReference>
<dbReference type="PANTHER" id="PTHR43719:SF28">
    <property type="entry name" value="PEROXIDE STRESS-ACTIVATED HISTIDINE KINASE MAK1-RELATED"/>
    <property type="match status" value="1"/>
</dbReference>
<gene>
    <name evidence="6" type="ORF">SAMN05444412_12623</name>
</gene>
<dbReference type="EMBL" id="FNQC01000026">
    <property type="protein sequence ID" value="SDZ56707.1"/>
    <property type="molecule type" value="Genomic_DNA"/>
</dbReference>
<dbReference type="InterPro" id="IPR050956">
    <property type="entry name" value="2C_system_His_kinase"/>
</dbReference>
<accession>A0A1H3U333</accession>
<evidence type="ECO:0000256" key="4">
    <source>
        <dbReference type="SAM" id="Coils"/>
    </source>
</evidence>
<dbReference type="InterPro" id="IPR003594">
    <property type="entry name" value="HATPase_dom"/>
</dbReference>
<keyword evidence="7" id="KW-1185">Reference proteome</keyword>
<reference evidence="6 7" key="1">
    <citation type="submission" date="2016-10" db="EMBL/GenBank/DDBJ databases">
        <authorList>
            <person name="Varghese N."/>
            <person name="Submissions S."/>
        </authorList>
    </citation>
    <scope>NUCLEOTIDE SEQUENCE [LARGE SCALE GENOMIC DNA]</scope>
    <source>
        <strain evidence="6 7">DSM 17997</strain>
    </source>
</reference>
<feature type="domain" description="Histidine kinase" evidence="5">
    <location>
        <begin position="181"/>
        <end position="404"/>
    </location>
</feature>
<dbReference type="InterPro" id="IPR029016">
    <property type="entry name" value="GAF-like_dom_sf"/>
</dbReference>
<dbReference type="Gene3D" id="3.30.565.10">
    <property type="entry name" value="Histidine kinase-like ATPase, C-terminal domain"/>
    <property type="match status" value="1"/>
</dbReference>
<proteinExistence type="predicted"/>
<feature type="coiled-coil region" evidence="4">
    <location>
        <begin position="158"/>
        <end position="185"/>
    </location>
</feature>
<dbReference type="PANTHER" id="PTHR43719">
    <property type="entry name" value="TWO-COMPONENT HISTIDINE KINASE"/>
    <property type="match status" value="1"/>
</dbReference>
<dbReference type="Gene3D" id="1.10.287.130">
    <property type="match status" value="1"/>
</dbReference>
<dbReference type="InterPro" id="IPR036890">
    <property type="entry name" value="HATPase_C_sf"/>
</dbReference>
<keyword evidence="4" id="KW-0175">Coiled coil</keyword>
<dbReference type="RefSeq" id="WP_019600519.1">
    <property type="nucleotide sequence ID" value="NZ_FNQC01000026.1"/>
</dbReference>
<dbReference type="InterPro" id="IPR005467">
    <property type="entry name" value="His_kinase_dom"/>
</dbReference>
<evidence type="ECO:0000256" key="3">
    <source>
        <dbReference type="ARBA" id="ARBA00022553"/>
    </source>
</evidence>
<evidence type="ECO:0000313" key="6">
    <source>
        <dbReference type="EMBL" id="SDZ56707.1"/>
    </source>
</evidence>
<comment type="catalytic activity">
    <reaction evidence="1">
        <text>ATP + protein L-histidine = ADP + protein N-phospho-L-histidine.</text>
        <dbReference type="EC" id="2.7.13.3"/>
    </reaction>
</comment>
<dbReference type="Proteomes" id="UP000199663">
    <property type="component" value="Unassembled WGS sequence"/>
</dbReference>
<evidence type="ECO:0000259" key="5">
    <source>
        <dbReference type="PROSITE" id="PS50109"/>
    </source>
</evidence>
<dbReference type="InterPro" id="IPR004358">
    <property type="entry name" value="Sig_transdc_His_kin-like_C"/>
</dbReference>
<sequence>MSGNSVIPKNELERIIRLSEFDLDYLDLEDNFKDLTRLAAKVANTEISLVNLIDTFTQWSVSSHNLDLKQMSRDQSVCQYTIMDEIPLEVKDLSQDDRFKDKVYVTEGPELKYYFGIPLKVGEGINFGALCVLDKYPKEISPEKVELLQIIASEIVNRIKAIKAIQDLKNEVREIQKTNKKVAHDIRGPIGGIIGLAQIIQQQGDENKLEEVLEFIHLIQKSGKSILELADEILTEDYRLPKEMVKKINPHTEFNLVTLKQKIVDMYAPQALLKNIELLVINSNISQEVNFPKNKLMQIVGNLISNALKFTPEQGRVTVNLDLEEEENRINLKIKVRDTGVGLTPEKIEEITNGVSSSVNGTNGEMGYGFGLNLVRHLINGMKGTFDITSSKDNGAVFSVELPL</sequence>
<dbReference type="SMART" id="SM00387">
    <property type="entry name" value="HATPase_c"/>
    <property type="match status" value="1"/>
</dbReference>
<dbReference type="EC" id="2.7.13.3" evidence="2"/>
<name>A0A1H3U333_9BACT</name>
<dbReference type="InterPro" id="IPR003661">
    <property type="entry name" value="HisK_dim/P_dom"/>
</dbReference>